<feature type="transmembrane region" description="Helical" evidence="1">
    <location>
        <begin position="45"/>
        <end position="70"/>
    </location>
</feature>
<evidence type="ECO:0000313" key="2">
    <source>
        <dbReference type="EMBL" id="MEG3615487.1"/>
    </source>
</evidence>
<keyword evidence="1" id="KW-0472">Membrane</keyword>
<keyword evidence="1" id="KW-1133">Transmembrane helix</keyword>
<evidence type="ECO:0000256" key="1">
    <source>
        <dbReference type="SAM" id="Phobius"/>
    </source>
</evidence>
<organism evidence="2 3">
    <name type="scientific">Isoptericola haloaureus</name>
    <dbReference type="NCBI Taxonomy" id="1542902"/>
    <lineage>
        <taxon>Bacteria</taxon>
        <taxon>Bacillati</taxon>
        <taxon>Actinomycetota</taxon>
        <taxon>Actinomycetes</taxon>
        <taxon>Micrococcales</taxon>
        <taxon>Promicromonosporaceae</taxon>
        <taxon>Isoptericola</taxon>
    </lineage>
</organism>
<dbReference type="RefSeq" id="WP_332902127.1">
    <property type="nucleotide sequence ID" value="NZ_JBAGLP010000117.1"/>
</dbReference>
<keyword evidence="1" id="KW-0812">Transmembrane</keyword>
<name>A0ABU7Z7X1_9MICO</name>
<dbReference type="Proteomes" id="UP001310387">
    <property type="component" value="Unassembled WGS sequence"/>
</dbReference>
<keyword evidence="3" id="KW-1185">Reference proteome</keyword>
<proteinExistence type="predicted"/>
<gene>
    <name evidence="2" type="ORF">V5O49_10170</name>
</gene>
<comment type="caution">
    <text evidence="2">The sequence shown here is derived from an EMBL/GenBank/DDBJ whole genome shotgun (WGS) entry which is preliminary data.</text>
</comment>
<reference evidence="2" key="1">
    <citation type="journal article" date="2024" name="Antonie Van Leeuwenhoek">
        <title>Isoptericola haloaureus sp. nov., a dimorphic actinobacterium isolated from mangrove sediments of southeast India, implicating biosaline agricultural significance through nitrogen fixation and salt tolerance genes.</title>
        <authorList>
            <person name="Prathaban M."/>
            <person name="Prathiviraj R."/>
            <person name="Ravichandran M."/>
            <person name="Natarajan S.D."/>
            <person name="Sobanaa M."/>
            <person name="Hari Krishna Kumar S."/>
            <person name="Chandrasekar V."/>
            <person name="Selvin J."/>
        </authorList>
    </citation>
    <scope>NUCLEOTIDE SEQUENCE</scope>
    <source>
        <strain evidence="2">MP1014</strain>
    </source>
</reference>
<protein>
    <submittedName>
        <fullName evidence="2">Uncharacterized protein</fullName>
    </submittedName>
</protein>
<evidence type="ECO:0000313" key="3">
    <source>
        <dbReference type="Proteomes" id="UP001310387"/>
    </source>
</evidence>
<sequence length="93" mass="9634">MIPTMIVLGLLLGRWWRSALLTATLLWPVLLVVDGAVPLTDPAALLGGALLGALNAAVGAAVVQCVRWIVRGVRAVGLREAGRRTAVAPSSRG</sequence>
<accession>A0ABU7Z7X1</accession>
<reference evidence="2" key="2">
    <citation type="submission" date="2024-02" db="EMBL/GenBank/DDBJ databases">
        <authorList>
            <person name="Prathaban M."/>
            <person name="Mythili R."/>
            <person name="Sharmila Devi N."/>
            <person name="Sobanaa M."/>
            <person name="Prathiviraj R."/>
            <person name="Selvin J."/>
        </authorList>
    </citation>
    <scope>NUCLEOTIDE SEQUENCE</scope>
    <source>
        <strain evidence="2">MP1014</strain>
    </source>
</reference>
<dbReference type="EMBL" id="JBAGLP010000117">
    <property type="protein sequence ID" value="MEG3615487.1"/>
    <property type="molecule type" value="Genomic_DNA"/>
</dbReference>